<dbReference type="STRING" id="641238.SAMN04490244_107137"/>
<protein>
    <submittedName>
        <fullName evidence="2">Uncharacterized protein</fullName>
    </submittedName>
</protein>
<keyword evidence="3" id="KW-1185">Reference proteome</keyword>
<reference evidence="2 3" key="1">
    <citation type="submission" date="2016-10" db="EMBL/GenBank/DDBJ databases">
        <authorList>
            <person name="de Groot N.N."/>
        </authorList>
    </citation>
    <scope>NUCLEOTIDE SEQUENCE [LARGE SCALE GENOMIC DNA]</scope>
    <source>
        <strain evidence="2 3">DSM 23042</strain>
    </source>
</reference>
<dbReference type="RefSeq" id="WP_092694369.1">
    <property type="nucleotide sequence ID" value="NZ_FOGU01000007.1"/>
</dbReference>
<name>A0A1H9VHY7_9RHOB</name>
<sequence>MDLLRGIKDTKVKAFKGWPRSTVLSDLSGTMSGIRINTSFKTPFGNKVADAAAFLGTTTLVVMSVHATAEMPDPKWEEPLLVACLYLPIKWGARAAVRPSVTVDVMEGGVTVRGLLFPRRYAREDIQGFAVEKHELAEQERTKHEFEARRDQVKRRARNRTRYYQEAAHVVLIVAGERIKIADMARARDAHRFVDRCNRALHQMDRLLERREGANRTQGALSAPGQLPE</sequence>
<organism evidence="2 3">
    <name type="scientific">Tranquillimonas rosea</name>
    <dbReference type="NCBI Taxonomy" id="641238"/>
    <lineage>
        <taxon>Bacteria</taxon>
        <taxon>Pseudomonadati</taxon>
        <taxon>Pseudomonadota</taxon>
        <taxon>Alphaproteobacteria</taxon>
        <taxon>Rhodobacterales</taxon>
        <taxon>Roseobacteraceae</taxon>
        <taxon>Tranquillimonas</taxon>
    </lineage>
</organism>
<gene>
    <name evidence="2" type="ORF">SAMN04490244_107137</name>
</gene>
<dbReference type="OrthoDB" id="9833186at2"/>
<dbReference type="Proteomes" id="UP000198885">
    <property type="component" value="Unassembled WGS sequence"/>
</dbReference>
<feature type="region of interest" description="Disordered" evidence="1">
    <location>
        <begin position="209"/>
        <end position="229"/>
    </location>
</feature>
<evidence type="ECO:0000313" key="2">
    <source>
        <dbReference type="EMBL" id="SES21315.1"/>
    </source>
</evidence>
<dbReference type="EMBL" id="FOGU01000007">
    <property type="protein sequence ID" value="SES21315.1"/>
    <property type="molecule type" value="Genomic_DNA"/>
</dbReference>
<evidence type="ECO:0000313" key="3">
    <source>
        <dbReference type="Proteomes" id="UP000198885"/>
    </source>
</evidence>
<dbReference type="AlphaFoldDB" id="A0A1H9VHY7"/>
<evidence type="ECO:0000256" key="1">
    <source>
        <dbReference type="SAM" id="MobiDB-lite"/>
    </source>
</evidence>
<accession>A0A1H9VHY7</accession>
<proteinExistence type="predicted"/>